<evidence type="ECO:0000256" key="2">
    <source>
        <dbReference type="ARBA" id="ARBA00010139"/>
    </source>
</evidence>
<evidence type="ECO:0000256" key="3">
    <source>
        <dbReference type="ARBA" id="ARBA00022630"/>
    </source>
</evidence>
<evidence type="ECO:0000313" key="8">
    <source>
        <dbReference type="Proteomes" id="UP000317043"/>
    </source>
</evidence>
<proteinExistence type="inferred from homology"/>
<dbReference type="SUPFAM" id="SSF51905">
    <property type="entry name" value="FAD/NAD(P)-binding domain"/>
    <property type="match status" value="2"/>
</dbReference>
<dbReference type="GO" id="GO:0050661">
    <property type="term" value="F:NADP binding"/>
    <property type="evidence" value="ECO:0007669"/>
    <property type="project" value="InterPro"/>
</dbReference>
<dbReference type="FunCoup" id="A0A543B2C1">
    <property type="interactions" value="53"/>
</dbReference>
<comment type="similarity">
    <text evidence="1">Belongs to the FMO family.</text>
</comment>
<keyword evidence="3" id="KW-0285">Flavoprotein</keyword>
<comment type="caution">
    <text evidence="7">The sequence shown here is derived from an EMBL/GenBank/DDBJ whole genome shotgun (WGS) entry which is preliminary data.</text>
</comment>
<dbReference type="AlphaFoldDB" id="A0A543B2C1"/>
<gene>
    <name evidence="7" type="ORF">FB566_4554</name>
</gene>
<dbReference type="Proteomes" id="UP000317043">
    <property type="component" value="Unassembled WGS sequence"/>
</dbReference>
<keyword evidence="7" id="KW-0503">Monooxygenase</keyword>
<reference evidence="7 8" key="1">
    <citation type="submission" date="2019-06" db="EMBL/GenBank/DDBJ databases">
        <title>Sequencing the genomes of 1000 actinobacteria strains.</title>
        <authorList>
            <person name="Klenk H.-P."/>
        </authorList>
    </citation>
    <scope>NUCLEOTIDE SEQUENCE [LARGE SCALE GENOMIC DNA]</scope>
    <source>
        <strain evidence="7 8">DSM 45928</strain>
    </source>
</reference>
<dbReference type="PANTHER" id="PTHR23023">
    <property type="entry name" value="DIMETHYLANILINE MONOOXYGENASE"/>
    <property type="match status" value="1"/>
</dbReference>
<protein>
    <submittedName>
        <fullName evidence="7">Flavin-binding monooxygenase-like protein</fullName>
    </submittedName>
</protein>
<dbReference type="InterPro" id="IPR036188">
    <property type="entry name" value="FAD/NAD-bd_sf"/>
</dbReference>
<dbReference type="GO" id="GO:0050660">
    <property type="term" value="F:flavin adenine dinucleotide binding"/>
    <property type="evidence" value="ECO:0007669"/>
    <property type="project" value="InterPro"/>
</dbReference>
<evidence type="ECO:0000256" key="6">
    <source>
        <dbReference type="ARBA" id="ARBA00023002"/>
    </source>
</evidence>
<dbReference type="OrthoDB" id="5168853at2"/>
<keyword evidence="4" id="KW-0274">FAD</keyword>
<evidence type="ECO:0000256" key="4">
    <source>
        <dbReference type="ARBA" id="ARBA00022827"/>
    </source>
</evidence>
<organism evidence="7 8">
    <name type="scientific">Stackebrandtia endophytica</name>
    <dbReference type="NCBI Taxonomy" id="1496996"/>
    <lineage>
        <taxon>Bacteria</taxon>
        <taxon>Bacillati</taxon>
        <taxon>Actinomycetota</taxon>
        <taxon>Actinomycetes</taxon>
        <taxon>Glycomycetales</taxon>
        <taxon>Glycomycetaceae</taxon>
        <taxon>Stackebrandtia</taxon>
    </lineage>
</organism>
<dbReference type="RefSeq" id="WP_142043902.1">
    <property type="nucleotide sequence ID" value="NZ_JBHTGS010000002.1"/>
</dbReference>
<evidence type="ECO:0000256" key="5">
    <source>
        <dbReference type="ARBA" id="ARBA00022857"/>
    </source>
</evidence>
<keyword evidence="5" id="KW-0521">NADP</keyword>
<dbReference type="InterPro" id="IPR050346">
    <property type="entry name" value="FMO-like"/>
</dbReference>
<evidence type="ECO:0000256" key="1">
    <source>
        <dbReference type="ARBA" id="ARBA00009183"/>
    </source>
</evidence>
<dbReference type="InParanoid" id="A0A543B2C1"/>
<keyword evidence="6" id="KW-0560">Oxidoreductase</keyword>
<dbReference type="Gene3D" id="3.50.50.60">
    <property type="entry name" value="FAD/NAD(P)-binding domain"/>
    <property type="match status" value="1"/>
</dbReference>
<dbReference type="PIRSF" id="PIRSF000332">
    <property type="entry name" value="FMO"/>
    <property type="match status" value="1"/>
</dbReference>
<dbReference type="InterPro" id="IPR000960">
    <property type="entry name" value="Flavin_mOase"/>
</dbReference>
<dbReference type="EMBL" id="VFOW01000001">
    <property type="protein sequence ID" value="TQL78956.1"/>
    <property type="molecule type" value="Genomic_DNA"/>
</dbReference>
<dbReference type="InterPro" id="IPR020946">
    <property type="entry name" value="Flavin_mOase-like"/>
</dbReference>
<comment type="similarity">
    <text evidence="2">Belongs to the FAD-binding monooxygenase family.</text>
</comment>
<sequence>MSEYGMDTAYDRGDAVCVIGAGASGLLAIKNLREHGFKVDCYEKDTAIGGSWNITQRNSPMYASAHLISSRPLTEFPDFPMPDDWPDYPHHSQVLSYLEKYADHFGLRDAIWFGSEIERIEPADRGRFDVVIRSAAGSSGRRLRYAAVVIANGHNWDPFMPEYPGQQAFRGQIIHSVSYTDVSRFRGKKVLIVGAGNSGCDLACDAAVSADACWHSARRGYWHTPKYLYGKPADQVDAGLWWLPAGLRRRFSERVIRRALGDHGRFGLPEPDHRLKQAHPIVNSHIFHHIGHGSIVPKPDIARFDGRKVVFTDDSVVEPDLVVMATGYRPRFSFCEPELLGINPDTNGFPRLFAQLFSPASETLFVAGLVQSDSALFPLVHWQTVAIAKWLQVRNASPERAKEFRSQVISETGQRFSDPNMIDTPRHTLEVSSRRYAASIGRIIDTLDNGSDGAGK</sequence>
<dbReference type="GO" id="GO:0004499">
    <property type="term" value="F:N,N-dimethylaniline monooxygenase activity"/>
    <property type="evidence" value="ECO:0007669"/>
    <property type="project" value="InterPro"/>
</dbReference>
<keyword evidence="8" id="KW-1185">Reference proteome</keyword>
<evidence type="ECO:0000313" key="7">
    <source>
        <dbReference type="EMBL" id="TQL78956.1"/>
    </source>
</evidence>
<dbReference type="PRINTS" id="PR00370">
    <property type="entry name" value="FMOXYGENASE"/>
</dbReference>
<accession>A0A543B2C1</accession>
<dbReference type="Pfam" id="PF00743">
    <property type="entry name" value="FMO-like"/>
    <property type="match status" value="1"/>
</dbReference>
<name>A0A543B2C1_9ACTN</name>